<dbReference type="PANTHER" id="PTHR11132">
    <property type="entry name" value="SOLUTE CARRIER FAMILY 35"/>
    <property type="match status" value="1"/>
</dbReference>
<reference evidence="7 8" key="1">
    <citation type="submission" date="2014-04" db="EMBL/GenBank/DDBJ databases">
        <authorList>
            <consortium name="DOE Joint Genome Institute"/>
            <person name="Kuo A."/>
            <person name="Girlanda M."/>
            <person name="Perotto S."/>
            <person name="Kohler A."/>
            <person name="Nagy L.G."/>
            <person name="Floudas D."/>
            <person name="Copeland A."/>
            <person name="Barry K.W."/>
            <person name="Cichocki N."/>
            <person name="Veneault-Fourrey C."/>
            <person name="LaButti K."/>
            <person name="Lindquist E.A."/>
            <person name="Lipzen A."/>
            <person name="Lundell T."/>
            <person name="Morin E."/>
            <person name="Murat C."/>
            <person name="Sun H."/>
            <person name="Tunlid A."/>
            <person name="Henrissat B."/>
            <person name="Grigoriev I.V."/>
            <person name="Hibbett D.S."/>
            <person name="Martin F."/>
            <person name="Nordberg H.P."/>
            <person name="Cantor M.N."/>
            <person name="Hua S.X."/>
        </authorList>
    </citation>
    <scope>NUCLEOTIDE SEQUENCE [LARGE SCALE GENOMIC DNA]</scope>
    <source>
        <strain evidence="7 8">MUT 4182</strain>
    </source>
</reference>
<reference evidence="8" key="2">
    <citation type="submission" date="2015-01" db="EMBL/GenBank/DDBJ databases">
        <title>Evolutionary Origins and Diversification of the Mycorrhizal Mutualists.</title>
        <authorList>
            <consortium name="DOE Joint Genome Institute"/>
            <consortium name="Mycorrhizal Genomics Consortium"/>
            <person name="Kohler A."/>
            <person name="Kuo A."/>
            <person name="Nagy L.G."/>
            <person name="Floudas D."/>
            <person name="Copeland A."/>
            <person name="Barry K.W."/>
            <person name="Cichocki N."/>
            <person name="Veneault-Fourrey C."/>
            <person name="LaButti K."/>
            <person name="Lindquist E.A."/>
            <person name="Lipzen A."/>
            <person name="Lundell T."/>
            <person name="Morin E."/>
            <person name="Murat C."/>
            <person name="Riley R."/>
            <person name="Ohm R."/>
            <person name="Sun H."/>
            <person name="Tunlid A."/>
            <person name="Henrissat B."/>
            <person name="Grigoriev I.V."/>
            <person name="Hibbett D.S."/>
            <person name="Martin F."/>
        </authorList>
    </citation>
    <scope>NUCLEOTIDE SEQUENCE [LARGE SCALE GENOMIC DNA]</scope>
    <source>
        <strain evidence="8">MUT 4182</strain>
    </source>
</reference>
<dbReference type="InterPro" id="IPR050186">
    <property type="entry name" value="TPT_transporter"/>
</dbReference>
<sequence length="303" mass="33354">MHSGFTWIGLYFVFNMGLTLYNKTVLVHFPFPYSLTALHTLCGTIGCLWLRNTGYFTPARLTVRQNLTLAAFSVLYTLNIAVSNLSLQLVTVPFHQVVRASAPFFTILVSMVVLFLENFVCLTLLSLVPVIAGVGFATYGDYSFTAWGFILTLFGTFLAALKTTVVSTSIKLNPLDLLMRMSPLAFVQCVFYAWLSGELERAAVHKGPGLEGWSRKSATVLLLNGIIAFLLNIVSLTANQKNGPLTMTVAANVKQVLTILLAMYMFHLTITPANTIGIALTLAGGAWYGALEYEEKKNRLRMV</sequence>
<comment type="subcellular location">
    <subcellularLocation>
        <location evidence="1">Membrane</location>
        <topology evidence="1">Multi-pass membrane protein</topology>
    </subcellularLocation>
</comment>
<evidence type="ECO:0000259" key="6">
    <source>
        <dbReference type="Pfam" id="PF03151"/>
    </source>
</evidence>
<proteinExistence type="predicted"/>
<evidence type="ECO:0000256" key="4">
    <source>
        <dbReference type="ARBA" id="ARBA00023136"/>
    </source>
</evidence>
<feature type="transmembrane region" description="Helical" evidence="5">
    <location>
        <begin position="272"/>
        <end position="291"/>
    </location>
</feature>
<feature type="transmembrane region" description="Helical" evidence="5">
    <location>
        <begin position="144"/>
        <end position="165"/>
    </location>
</feature>
<keyword evidence="8" id="KW-1185">Reference proteome</keyword>
<evidence type="ECO:0000256" key="3">
    <source>
        <dbReference type="ARBA" id="ARBA00022989"/>
    </source>
</evidence>
<feature type="transmembrane region" description="Helical" evidence="5">
    <location>
        <begin position="104"/>
        <end position="132"/>
    </location>
</feature>
<protein>
    <recommendedName>
        <fullName evidence="6">Sugar phosphate transporter domain-containing protein</fullName>
    </recommendedName>
</protein>
<feature type="transmembrane region" description="Helical" evidence="5">
    <location>
        <begin position="177"/>
        <end position="197"/>
    </location>
</feature>
<dbReference type="Pfam" id="PF03151">
    <property type="entry name" value="TPT"/>
    <property type="match status" value="1"/>
</dbReference>
<feature type="transmembrane region" description="Helical" evidence="5">
    <location>
        <begin position="33"/>
        <end position="51"/>
    </location>
</feature>
<evidence type="ECO:0000256" key="1">
    <source>
        <dbReference type="ARBA" id="ARBA00004141"/>
    </source>
</evidence>
<feature type="transmembrane region" description="Helical" evidence="5">
    <location>
        <begin position="6"/>
        <end position="21"/>
    </location>
</feature>
<accession>A0A0C3PYQ8</accession>
<dbReference type="InterPro" id="IPR004853">
    <property type="entry name" value="Sugar_P_trans_dom"/>
</dbReference>
<dbReference type="GO" id="GO:0016020">
    <property type="term" value="C:membrane"/>
    <property type="evidence" value="ECO:0007669"/>
    <property type="project" value="UniProtKB-SubCell"/>
</dbReference>
<feature type="transmembrane region" description="Helical" evidence="5">
    <location>
        <begin position="245"/>
        <end position="266"/>
    </location>
</feature>
<feature type="transmembrane region" description="Helical" evidence="5">
    <location>
        <begin position="217"/>
        <end position="238"/>
    </location>
</feature>
<evidence type="ECO:0000256" key="5">
    <source>
        <dbReference type="SAM" id="Phobius"/>
    </source>
</evidence>
<dbReference type="EMBL" id="KN823172">
    <property type="protein sequence ID" value="KIO20495.1"/>
    <property type="molecule type" value="Genomic_DNA"/>
</dbReference>
<dbReference type="OrthoDB" id="10261634at2759"/>
<keyword evidence="4 5" id="KW-0472">Membrane</keyword>
<feature type="transmembrane region" description="Helical" evidence="5">
    <location>
        <begin position="71"/>
        <end position="92"/>
    </location>
</feature>
<feature type="domain" description="Sugar phosphate transporter" evidence="6">
    <location>
        <begin position="8"/>
        <end position="288"/>
    </location>
</feature>
<dbReference type="HOGENOM" id="CLU_033641_1_0_1"/>
<gene>
    <name evidence="7" type="ORF">M407DRAFT_81495</name>
</gene>
<evidence type="ECO:0000313" key="7">
    <source>
        <dbReference type="EMBL" id="KIO20495.1"/>
    </source>
</evidence>
<organism evidence="7 8">
    <name type="scientific">Tulasnella calospora MUT 4182</name>
    <dbReference type="NCBI Taxonomy" id="1051891"/>
    <lineage>
        <taxon>Eukaryota</taxon>
        <taxon>Fungi</taxon>
        <taxon>Dikarya</taxon>
        <taxon>Basidiomycota</taxon>
        <taxon>Agaricomycotina</taxon>
        <taxon>Agaricomycetes</taxon>
        <taxon>Cantharellales</taxon>
        <taxon>Tulasnellaceae</taxon>
        <taxon>Tulasnella</taxon>
    </lineage>
</organism>
<evidence type="ECO:0000256" key="2">
    <source>
        <dbReference type="ARBA" id="ARBA00022692"/>
    </source>
</evidence>
<keyword evidence="2 5" id="KW-0812">Transmembrane</keyword>
<evidence type="ECO:0000313" key="8">
    <source>
        <dbReference type="Proteomes" id="UP000054248"/>
    </source>
</evidence>
<dbReference type="AlphaFoldDB" id="A0A0C3PYQ8"/>
<dbReference type="Proteomes" id="UP000054248">
    <property type="component" value="Unassembled WGS sequence"/>
</dbReference>
<keyword evidence="3 5" id="KW-1133">Transmembrane helix</keyword>
<name>A0A0C3PYQ8_9AGAM</name>